<evidence type="ECO:0000313" key="3">
    <source>
        <dbReference type="Proteomes" id="UP000006057"/>
    </source>
</evidence>
<organism evidence="2 3">
    <name type="scientific">Mycolicibacterium chubuense (strain NBB4)</name>
    <name type="common">Mycobacterium chubuense</name>
    <dbReference type="NCBI Taxonomy" id="710421"/>
    <lineage>
        <taxon>Bacteria</taxon>
        <taxon>Bacillati</taxon>
        <taxon>Actinomycetota</taxon>
        <taxon>Actinomycetes</taxon>
        <taxon>Mycobacteriales</taxon>
        <taxon>Mycobacteriaceae</taxon>
        <taxon>Mycolicibacterium</taxon>
    </lineage>
</organism>
<dbReference type="Proteomes" id="UP000006057">
    <property type="component" value="Chromosome"/>
</dbReference>
<evidence type="ECO:0000256" key="1">
    <source>
        <dbReference type="SAM" id="MobiDB-lite"/>
    </source>
</evidence>
<keyword evidence="3" id="KW-1185">Reference proteome</keyword>
<gene>
    <name evidence="2" type="ordered locus">Mycch_0645</name>
</gene>
<feature type="compositionally biased region" description="Low complexity" evidence="1">
    <location>
        <begin position="193"/>
        <end position="208"/>
    </location>
</feature>
<dbReference type="OrthoDB" id="4641441at2"/>
<dbReference type="EMBL" id="CP003053">
    <property type="protein sequence ID" value="AFM15463.1"/>
    <property type="molecule type" value="Genomic_DNA"/>
</dbReference>
<feature type="region of interest" description="Disordered" evidence="1">
    <location>
        <begin position="190"/>
        <end position="228"/>
    </location>
</feature>
<dbReference type="HOGENOM" id="CLU_099337_0_0_11"/>
<name>I4BDV6_MYCCN</name>
<dbReference type="eggNOG" id="ENOG50338GX">
    <property type="taxonomic scope" value="Bacteria"/>
</dbReference>
<protein>
    <submittedName>
        <fullName evidence="2">Uncharacterized protein</fullName>
    </submittedName>
</protein>
<feature type="compositionally biased region" description="Basic and acidic residues" evidence="1">
    <location>
        <begin position="209"/>
        <end position="219"/>
    </location>
</feature>
<accession>I4BDV6</accession>
<reference evidence="2 3" key="1">
    <citation type="submission" date="2012-06" db="EMBL/GenBank/DDBJ databases">
        <title>Complete sequence of chromosome of Mycobacterium chubuense NBB4.</title>
        <authorList>
            <consortium name="US DOE Joint Genome Institute"/>
            <person name="Lucas S."/>
            <person name="Han J."/>
            <person name="Lapidus A."/>
            <person name="Cheng J.-F."/>
            <person name="Goodwin L."/>
            <person name="Pitluck S."/>
            <person name="Peters L."/>
            <person name="Mikhailova N."/>
            <person name="Teshima H."/>
            <person name="Detter J.C."/>
            <person name="Han C."/>
            <person name="Tapia R."/>
            <person name="Land M."/>
            <person name="Hauser L."/>
            <person name="Kyrpides N."/>
            <person name="Ivanova N."/>
            <person name="Pagani I."/>
            <person name="Mattes T."/>
            <person name="Holmes A."/>
            <person name="Rutledge P."/>
            <person name="Paulsen I."/>
            <person name="Coleman N."/>
            <person name="Woyke T."/>
        </authorList>
    </citation>
    <scope>NUCLEOTIDE SEQUENCE [LARGE SCALE GENOMIC DNA]</scope>
    <source>
        <strain evidence="2 3">NBB4</strain>
    </source>
</reference>
<dbReference type="STRING" id="710421.Mycch_0645"/>
<dbReference type="PATRIC" id="fig|710421.3.peg.642"/>
<sequence precursor="true">MRRKLPSRLRGRRRLLVWSTPPALIVLAVAVKLISVVLIGHSAQSHYASGAIGALGEDVSLLRIADVIEPANTSFAAGDLAVLQDRLDVADTQFARAVAGVDVAESCPARVNLELVRERRGDIDAWEARLDTARTNYESALSVITGAPGGCFAGNQDPDPARRAIREDAAARIAAKLGALGRVAPLAPPLSAPPAGVAAPAAPPVTAAEPDRPPRELRLDPTAGDPLDALRRLLRDAATG</sequence>
<proteinExistence type="predicted"/>
<dbReference type="AlphaFoldDB" id="I4BDV6"/>
<dbReference type="KEGG" id="mcb:Mycch_0645"/>
<dbReference type="RefSeq" id="WP_014813954.1">
    <property type="nucleotide sequence ID" value="NC_018027.1"/>
</dbReference>
<evidence type="ECO:0000313" key="2">
    <source>
        <dbReference type="EMBL" id="AFM15463.1"/>
    </source>
</evidence>